<reference evidence="4" key="4">
    <citation type="submission" date="2025-08" db="UniProtKB">
        <authorList>
            <consortium name="Ensembl"/>
        </authorList>
    </citation>
    <scope>IDENTIFICATION</scope>
</reference>
<evidence type="ECO:0000313" key="5">
    <source>
        <dbReference type="Proteomes" id="UP000314986"/>
    </source>
</evidence>
<keyword evidence="1" id="KW-0694">RNA-binding</keyword>
<dbReference type="Ensembl" id="ENSCMIT00000033060.1">
    <property type="protein sequence ID" value="ENSCMIP00000032566.1"/>
    <property type="gene ID" value="ENSCMIG00000013924.1"/>
</dbReference>
<feature type="region of interest" description="Disordered" evidence="2">
    <location>
        <begin position="901"/>
        <end position="947"/>
    </location>
</feature>
<dbReference type="PANTHER" id="PTHR12484">
    <property type="entry name" value="B-LYMPHOCYTE ANTIGEN-RELATED"/>
    <property type="match status" value="1"/>
</dbReference>
<feature type="compositionally biased region" description="Basic and acidic residues" evidence="2">
    <location>
        <begin position="283"/>
        <end position="317"/>
    </location>
</feature>
<protein>
    <submittedName>
        <fullName evidence="4">Uncharacterized LOC103178385</fullName>
    </submittedName>
</protein>
<dbReference type="PROSITE" id="PS50102">
    <property type="entry name" value="RRM"/>
    <property type="match status" value="1"/>
</dbReference>
<dbReference type="GeneTree" id="ENSGT00440000039314"/>
<sequence length="1042" mass="121115">MAAARVFDTSDTVVLFAPQRLFLKPIARLTINVMLPDSKLCPKPISNWEVMESLRKMVCPDQIMSLRVSRSTLDFIRFEGEVENKNLVNGVREKFNSRTLRVNGIQDPLRVIAVETQVAFPSQCDWESFFKNTESMTETSPGERADTIQIEGLPCKWFAAKEMNGEKPREEILRKVFGTFGEIRSVDIPMLDPYREEMTGKKFSTFSFGGLPTFEAFIQYQECEGFLKAMECLRGMKLMNKGEDGKALTCMIKVSFDTTKHLSEAAIRKRDLERLKLQELEKQREAQKQRDEEEEQSKEAERKRRDEEREREKGQREKLRRKELRQREREERLHLQTLWMAQMETEKEPNDDNAWKVRKLVLAERKLESYKLLTVLLNRAECLVQKETEFQKNRFSEKCPRMERKLGQLEEVRQNEAGVSGSGKPKVKEWQWVGVLRDTNVGKPRGMIETMEHSLSPGTAQFPLTTSLSNVMPADSEGRHTFVDLPPNQEKAASYRRSESLQITVRQDCAAFVHKRQDGDGDRHNCSCQGHSRKVTAVNHQIRHHLYKYEDFVSCLLNYRQTIWPLDSKRANRFHSLNNLGENSEWRRIVSNNGNSFQIDLKNNPDHLYTKFNITEGNKLKDYDNGRGYRWTITVSETGAKRRACSTEEKHPINGYEREFHLPWKDSCSQLKYRPESEGEYELQFKGGTRNSKKSCAVPVHDQSSNLSTDPGIPISSAKAGWVSPSKASNPGWVKASGRCEASNKSSGNDPGQPDQVGKTRTRVRSKCPRTQPKAQCKVAKLEPVGFTKEDTQQSQQPLKRLSKRVKRTRQGDSCELSNGDCGSDYCQQEAWKPPTIKKFRKSSRDIKPTPGKSTSEASHFWEENKRKYRQEFNNCPQESVGHQKDYLWIPEGSEKNVNQDLVLDDPHYNKSKMSISKVKHRKKGRKKEKNIHPKDKPGKRQCDLKDDIRDMKSNRFTQPQPTKNQHPGNYSSYKKEFDVQRDFCDDYFWQDLDYQQMVFGYNHYRYKTGSNGRQMYFPQRYVDDHGLYDSNRYEPKANHRY</sequence>
<reference evidence="4" key="5">
    <citation type="submission" date="2025-09" db="UniProtKB">
        <authorList>
            <consortium name="Ensembl"/>
        </authorList>
    </citation>
    <scope>IDENTIFICATION</scope>
</reference>
<dbReference type="InterPro" id="IPR056852">
    <property type="entry name" value="AK17A/B"/>
</dbReference>
<dbReference type="InterPro" id="IPR012677">
    <property type="entry name" value="Nucleotide-bd_a/b_plait_sf"/>
</dbReference>
<evidence type="ECO:0000256" key="2">
    <source>
        <dbReference type="SAM" id="MobiDB-lite"/>
    </source>
</evidence>
<name>A0A4W3IYX8_CALMI</name>
<feature type="domain" description="RRM" evidence="3">
    <location>
        <begin position="146"/>
        <end position="248"/>
    </location>
</feature>
<dbReference type="CDD" id="cd12264">
    <property type="entry name" value="RRM_AKAP17A"/>
    <property type="match status" value="1"/>
</dbReference>
<proteinExistence type="predicted"/>
<dbReference type="InParanoid" id="A0A4W3IYX8"/>
<dbReference type="PANTHER" id="PTHR12484:SF1">
    <property type="entry name" value="A-KINASE ANCHOR PROTEIN 17B"/>
    <property type="match status" value="1"/>
</dbReference>
<feature type="compositionally biased region" description="Basic residues" evidence="2">
    <location>
        <begin position="918"/>
        <end position="930"/>
    </location>
</feature>
<dbReference type="Pfam" id="PF25015">
    <property type="entry name" value="RBD_AKAP-17A"/>
    <property type="match status" value="1"/>
</dbReference>
<evidence type="ECO:0000313" key="4">
    <source>
        <dbReference type="Ensembl" id="ENSCMIP00000032566.1"/>
    </source>
</evidence>
<organism evidence="4 5">
    <name type="scientific">Callorhinchus milii</name>
    <name type="common">Ghost shark</name>
    <dbReference type="NCBI Taxonomy" id="7868"/>
    <lineage>
        <taxon>Eukaryota</taxon>
        <taxon>Metazoa</taxon>
        <taxon>Chordata</taxon>
        <taxon>Craniata</taxon>
        <taxon>Vertebrata</taxon>
        <taxon>Chondrichthyes</taxon>
        <taxon>Holocephali</taxon>
        <taxon>Chimaeriformes</taxon>
        <taxon>Callorhinchidae</taxon>
        <taxon>Callorhinchus</taxon>
    </lineage>
</organism>
<evidence type="ECO:0000259" key="3">
    <source>
        <dbReference type="PROSITE" id="PS50102"/>
    </source>
</evidence>
<dbReference type="SUPFAM" id="SSF54928">
    <property type="entry name" value="RNA-binding domain, RBD"/>
    <property type="match status" value="1"/>
</dbReference>
<dbReference type="OMA" id="LISNWEV"/>
<keyword evidence="5" id="KW-1185">Reference proteome</keyword>
<feature type="region of interest" description="Disordered" evidence="2">
    <location>
        <begin position="838"/>
        <end position="860"/>
    </location>
</feature>
<feature type="compositionally biased region" description="Basic and acidic residues" evidence="2">
    <location>
        <begin position="931"/>
        <end position="947"/>
    </location>
</feature>
<reference evidence="5" key="3">
    <citation type="journal article" date="2014" name="Nature">
        <title>Elephant shark genome provides unique insights into gnathostome evolution.</title>
        <authorList>
            <consortium name="International Elephant Shark Genome Sequencing Consortium"/>
            <person name="Venkatesh B."/>
            <person name="Lee A.P."/>
            <person name="Ravi V."/>
            <person name="Maurya A.K."/>
            <person name="Lian M.M."/>
            <person name="Swann J.B."/>
            <person name="Ohta Y."/>
            <person name="Flajnik M.F."/>
            <person name="Sutoh Y."/>
            <person name="Kasahara M."/>
            <person name="Hoon S."/>
            <person name="Gangu V."/>
            <person name="Roy S.W."/>
            <person name="Irimia M."/>
            <person name="Korzh V."/>
            <person name="Kondrychyn I."/>
            <person name="Lim Z.W."/>
            <person name="Tay B.H."/>
            <person name="Tohari S."/>
            <person name="Kong K.W."/>
            <person name="Ho S."/>
            <person name="Lorente-Galdos B."/>
            <person name="Quilez J."/>
            <person name="Marques-Bonet T."/>
            <person name="Raney B.J."/>
            <person name="Ingham P.W."/>
            <person name="Tay A."/>
            <person name="Hillier L.W."/>
            <person name="Minx P."/>
            <person name="Boehm T."/>
            <person name="Wilson R.K."/>
            <person name="Brenner S."/>
            <person name="Warren W.C."/>
        </authorList>
    </citation>
    <scope>NUCLEOTIDE SEQUENCE [LARGE SCALE GENOMIC DNA]</scope>
</reference>
<feature type="region of interest" description="Disordered" evidence="2">
    <location>
        <begin position="788"/>
        <end position="818"/>
    </location>
</feature>
<feature type="region of interest" description="Disordered" evidence="2">
    <location>
        <begin position="954"/>
        <end position="973"/>
    </location>
</feature>
<dbReference type="STRING" id="7868.ENSCMIP00000032566"/>
<dbReference type="GO" id="GO:0003723">
    <property type="term" value="F:RNA binding"/>
    <property type="evidence" value="ECO:0007669"/>
    <property type="project" value="UniProtKB-UniRule"/>
</dbReference>
<dbReference type="Proteomes" id="UP000314986">
    <property type="component" value="Unassembled WGS sequence"/>
</dbReference>
<dbReference type="InterPro" id="IPR000504">
    <property type="entry name" value="RRM_dom"/>
</dbReference>
<reference evidence="5" key="1">
    <citation type="journal article" date="2006" name="Science">
        <title>Ancient noncoding elements conserved in the human genome.</title>
        <authorList>
            <person name="Venkatesh B."/>
            <person name="Kirkness E.F."/>
            <person name="Loh Y.H."/>
            <person name="Halpern A.L."/>
            <person name="Lee A.P."/>
            <person name="Johnson J."/>
            <person name="Dandona N."/>
            <person name="Viswanathan L.D."/>
            <person name="Tay A."/>
            <person name="Venter J.C."/>
            <person name="Strausberg R.L."/>
            <person name="Brenner S."/>
        </authorList>
    </citation>
    <scope>NUCLEOTIDE SEQUENCE [LARGE SCALE GENOMIC DNA]</scope>
</reference>
<feature type="compositionally biased region" description="Polar residues" evidence="2">
    <location>
        <begin position="955"/>
        <end position="973"/>
    </location>
</feature>
<reference evidence="5" key="2">
    <citation type="journal article" date="2007" name="PLoS Biol.">
        <title>Survey sequencing and comparative analysis of the elephant shark (Callorhinchus milii) genome.</title>
        <authorList>
            <person name="Venkatesh B."/>
            <person name="Kirkness E.F."/>
            <person name="Loh Y.H."/>
            <person name="Halpern A.L."/>
            <person name="Lee A.P."/>
            <person name="Johnson J."/>
            <person name="Dandona N."/>
            <person name="Viswanathan L.D."/>
            <person name="Tay A."/>
            <person name="Venter J.C."/>
            <person name="Strausberg R.L."/>
            <person name="Brenner S."/>
        </authorList>
    </citation>
    <scope>NUCLEOTIDE SEQUENCE [LARGE SCALE GENOMIC DNA]</scope>
</reference>
<feature type="region of interest" description="Disordered" evidence="2">
    <location>
        <begin position="685"/>
        <end position="775"/>
    </location>
</feature>
<dbReference type="AlphaFoldDB" id="A0A4W3IYX8"/>
<dbReference type="InterPro" id="IPR035979">
    <property type="entry name" value="RBD_domain_sf"/>
</dbReference>
<feature type="region of interest" description="Disordered" evidence="2">
    <location>
        <begin position="283"/>
        <end position="323"/>
    </location>
</feature>
<accession>A0A4W3IYX8</accession>
<dbReference type="Gene3D" id="3.30.70.330">
    <property type="match status" value="1"/>
</dbReference>
<evidence type="ECO:0000256" key="1">
    <source>
        <dbReference type="PROSITE-ProRule" id="PRU00176"/>
    </source>
</evidence>